<dbReference type="GO" id="GO:0015095">
    <property type="term" value="F:magnesium ion transmembrane transporter activity"/>
    <property type="evidence" value="ECO:0007669"/>
    <property type="project" value="InterPro"/>
</dbReference>
<organism evidence="7 8">
    <name type="scientific">Coprinopsis cinerea (strain Okayama-7 / 130 / ATCC MYA-4618 / FGSC 9003)</name>
    <name type="common">Inky cap fungus</name>
    <name type="synonym">Hormographiella aspergillata</name>
    <dbReference type="NCBI Taxonomy" id="240176"/>
    <lineage>
        <taxon>Eukaryota</taxon>
        <taxon>Fungi</taxon>
        <taxon>Dikarya</taxon>
        <taxon>Basidiomycota</taxon>
        <taxon>Agaricomycotina</taxon>
        <taxon>Agaricomycetes</taxon>
        <taxon>Agaricomycetidae</taxon>
        <taxon>Agaricales</taxon>
        <taxon>Agaricineae</taxon>
        <taxon>Psathyrellaceae</taxon>
        <taxon>Coprinopsis</taxon>
    </lineage>
</organism>
<proteinExistence type="predicted"/>
<protein>
    <recommendedName>
        <fullName evidence="9">DUF803 domain membrane protein</fullName>
    </recommendedName>
</protein>
<feature type="compositionally biased region" description="Basic and acidic residues" evidence="5">
    <location>
        <begin position="111"/>
        <end position="128"/>
    </location>
</feature>
<dbReference type="PANTHER" id="PTHR12570">
    <property type="match status" value="1"/>
</dbReference>
<feature type="transmembrane region" description="Helical" evidence="6">
    <location>
        <begin position="433"/>
        <end position="452"/>
    </location>
</feature>
<dbReference type="GO" id="GO:0016020">
    <property type="term" value="C:membrane"/>
    <property type="evidence" value="ECO:0007669"/>
    <property type="project" value="UniProtKB-SubCell"/>
</dbReference>
<dbReference type="InParanoid" id="A8NY74"/>
<keyword evidence="2 6" id="KW-0812">Transmembrane</keyword>
<dbReference type="Pfam" id="PF05653">
    <property type="entry name" value="Mg_trans_NIPA"/>
    <property type="match status" value="1"/>
</dbReference>
<evidence type="ECO:0000256" key="6">
    <source>
        <dbReference type="SAM" id="Phobius"/>
    </source>
</evidence>
<comment type="caution">
    <text evidence="7">The sequence shown here is derived from an EMBL/GenBank/DDBJ whole genome shotgun (WGS) entry which is preliminary data.</text>
</comment>
<dbReference type="OMA" id="EWITYPL"/>
<sequence length="668" mass="72625">MAHIQPPPVLAYGLSRAMHAAYEQLGDLPRVSTKTFIGILVAISGNVLISFALNLQKLVHKRIEQKNNSEGVGEWDDGSVTPTPISGKQTANGHFPPQSPLPEEAQEDMESGERGGKDKRQAGDETPRAETSAFVAEVEPPVPVLAGGNYGSVLTGDPPAQSAPPPSRTFASRVLPFKLKTQRGERTTSALPVEVVTEETALHGLDSRRKLKRNPDSRSSVESNEGDYLKSKLWWLGFLLMNIGEVGNFISYAFAPASVVAPLGTRDLAGVVIAVIGAVTVVLASNASDTRLDADRLMQAIRQIPFLVFSAVYAVGAIILATLSQGSLGRRYVVIDVGLCALFGGFTVLSTKAISTLLTTEWMAMFTKWITYPLILILVGTGVGQIRYLNRALMRFDSKMVIPIQFVLFTLSAIVGSAILYGDFKKAQFHQIVTFLYGCAATFTGVFIIAWAPNDEQSMTDNPDVRAADDVNAVLGSPDQTRLGLGTIGRRRRATLVLPSGVRDTPSIRHKRSTLGMGISPAQHLLLVHTPPGDLPLSSQMREDGLNDTDTELARELILIVVNMASRLHEVPASMSGDVDVEWNVSIRRLSSLRRTGCSSMPVGHCPRKRQTSKTPMELPWHLRVILDVSFLKATFSRPCQPSMVPVLKRQALWATDPWGYSGNIACR</sequence>
<accession>A8NY74</accession>
<dbReference type="HOGENOM" id="CLU_012349_2_2_1"/>
<feature type="transmembrane region" description="Helical" evidence="6">
    <location>
        <begin position="35"/>
        <end position="55"/>
    </location>
</feature>
<keyword evidence="8" id="KW-1185">Reference proteome</keyword>
<dbReference type="VEuPathDB" id="FungiDB:CC1G_01273"/>
<feature type="transmembrane region" description="Helical" evidence="6">
    <location>
        <begin position="369"/>
        <end position="388"/>
    </location>
</feature>
<evidence type="ECO:0008006" key="9">
    <source>
        <dbReference type="Google" id="ProtNLM"/>
    </source>
</evidence>
<evidence type="ECO:0000256" key="3">
    <source>
        <dbReference type="ARBA" id="ARBA00022989"/>
    </source>
</evidence>
<dbReference type="KEGG" id="cci:CC1G_01273"/>
<dbReference type="PANTHER" id="PTHR12570:SF65">
    <property type="entry name" value="MAGNESIUM TRANSPORTER NIPA9-RELATED"/>
    <property type="match status" value="1"/>
</dbReference>
<dbReference type="OrthoDB" id="165382at2759"/>
<comment type="subcellular location">
    <subcellularLocation>
        <location evidence="1">Membrane</location>
        <topology evidence="1">Multi-pass membrane protein</topology>
    </subcellularLocation>
</comment>
<reference evidence="7 8" key="1">
    <citation type="journal article" date="2010" name="Proc. Natl. Acad. Sci. U.S.A.">
        <title>Insights into evolution of multicellular fungi from the assembled chromosomes of the mushroom Coprinopsis cinerea (Coprinus cinereus).</title>
        <authorList>
            <person name="Stajich J.E."/>
            <person name="Wilke S.K."/>
            <person name="Ahren D."/>
            <person name="Au C.H."/>
            <person name="Birren B.W."/>
            <person name="Borodovsky M."/>
            <person name="Burns C."/>
            <person name="Canback B."/>
            <person name="Casselton L.A."/>
            <person name="Cheng C.K."/>
            <person name="Deng J."/>
            <person name="Dietrich F.S."/>
            <person name="Fargo D.C."/>
            <person name="Farman M.L."/>
            <person name="Gathman A.C."/>
            <person name="Goldberg J."/>
            <person name="Guigo R."/>
            <person name="Hoegger P.J."/>
            <person name="Hooker J.B."/>
            <person name="Huggins A."/>
            <person name="James T.Y."/>
            <person name="Kamada T."/>
            <person name="Kilaru S."/>
            <person name="Kodira C."/>
            <person name="Kues U."/>
            <person name="Kupfer D."/>
            <person name="Kwan H.S."/>
            <person name="Lomsadze A."/>
            <person name="Li W."/>
            <person name="Lilly W.W."/>
            <person name="Ma L.J."/>
            <person name="Mackey A.J."/>
            <person name="Manning G."/>
            <person name="Martin F."/>
            <person name="Muraguchi H."/>
            <person name="Natvig D.O."/>
            <person name="Palmerini H."/>
            <person name="Ramesh M.A."/>
            <person name="Rehmeyer C.J."/>
            <person name="Roe B.A."/>
            <person name="Shenoy N."/>
            <person name="Stanke M."/>
            <person name="Ter-Hovhannisyan V."/>
            <person name="Tunlid A."/>
            <person name="Velagapudi R."/>
            <person name="Vision T.J."/>
            <person name="Zeng Q."/>
            <person name="Zolan M.E."/>
            <person name="Pukkila P.J."/>
        </authorList>
    </citation>
    <scope>NUCLEOTIDE SEQUENCE [LARGE SCALE GENOMIC DNA]</scope>
    <source>
        <strain evidence="8">Okayama-7 / 130 / ATCC MYA-4618 / FGSC 9003</strain>
    </source>
</reference>
<feature type="transmembrane region" description="Helical" evidence="6">
    <location>
        <begin position="233"/>
        <end position="255"/>
    </location>
</feature>
<dbReference type="InterPro" id="IPR008521">
    <property type="entry name" value="Mg_trans_NIPA"/>
</dbReference>
<dbReference type="EMBL" id="AACS02000005">
    <property type="protein sequence ID" value="EAU84277.2"/>
    <property type="molecule type" value="Genomic_DNA"/>
</dbReference>
<dbReference type="GeneID" id="6013917"/>
<feature type="compositionally biased region" description="Polar residues" evidence="5">
    <location>
        <begin position="80"/>
        <end position="92"/>
    </location>
</feature>
<evidence type="ECO:0000256" key="5">
    <source>
        <dbReference type="SAM" id="MobiDB-lite"/>
    </source>
</evidence>
<keyword evidence="3 6" id="KW-1133">Transmembrane helix</keyword>
<feature type="transmembrane region" description="Helical" evidence="6">
    <location>
        <begin position="306"/>
        <end position="326"/>
    </location>
</feature>
<name>A8NY74_COPC7</name>
<dbReference type="RefSeq" id="XP_001837361.2">
    <property type="nucleotide sequence ID" value="XM_001837309.2"/>
</dbReference>
<evidence type="ECO:0000313" key="8">
    <source>
        <dbReference type="Proteomes" id="UP000001861"/>
    </source>
</evidence>
<dbReference type="Proteomes" id="UP000001861">
    <property type="component" value="Unassembled WGS sequence"/>
</dbReference>
<dbReference type="eggNOG" id="KOG2922">
    <property type="taxonomic scope" value="Eukaryota"/>
</dbReference>
<feature type="transmembrane region" description="Helical" evidence="6">
    <location>
        <begin position="332"/>
        <end position="349"/>
    </location>
</feature>
<feature type="region of interest" description="Disordered" evidence="5">
    <location>
        <begin position="68"/>
        <end position="169"/>
    </location>
</feature>
<keyword evidence="4 6" id="KW-0472">Membrane</keyword>
<feature type="transmembrane region" description="Helical" evidence="6">
    <location>
        <begin position="267"/>
        <end position="285"/>
    </location>
</feature>
<feature type="transmembrane region" description="Helical" evidence="6">
    <location>
        <begin position="400"/>
        <end position="421"/>
    </location>
</feature>
<dbReference type="AlphaFoldDB" id="A8NY74"/>
<evidence type="ECO:0000313" key="7">
    <source>
        <dbReference type="EMBL" id="EAU84277.2"/>
    </source>
</evidence>
<evidence type="ECO:0000256" key="1">
    <source>
        <dbReference type="ARBA" id="ARBA00004141"/>
    </source>
</evidence>
<evidence type="ECO:0000256" key="4">
    <source>
        <dbReference type="ARBA" id="ARBA00023136"/>
    </source>
</evidence>
<evidence type="ECO:0000256" key="2">
    <source>
        <dbReference type="ARBA" id="ARBA00022692"/>
    </source>
</evidence>
<gene>
    <name evidence="7" type="ORF">CC1G_01273</name>
</gene>